<accession>A0ABM8G679</accession>
<dbReference type="SUPFAM" id="SSF46785">
    <property type="entry name" value="Winged helix' DNA-binding domain"/>
    <property type="match status" value="1"/>
</dbReference>
<evidence type="ECO:0000259" key="2">
    <source>
        <dbReference type="Pfam" id="PF19187"/>
    </source>
</evidence>
<name>A0ABM8G679_9CELL</name>
<sequence>MAERADDRVVRLLGIVAYLEQVGAVSVDHLAERFGVTSAQVFADIDALWVTGTPGYFPDDLIDFDAYSLEQGIVRLTAARGLTRPLRLGPREAIALVAALRAMGDVLPPDDDRARVLGTVLEKLTAATGEAADALDVRLAPPGAPGVLATVSSAMAAGHRLRIRYVTAADVASERDVDPVVVHTQDEHAYLVAWCHRADARRTFRIDRILAATELDVPVESHEVALDVDYTPGDEAPLATIFLDGSARWIAEQVPVESVTDLADGGVEIVLRVTNPTWLRHLLLEQAQHVRSVAPSALTDEIVDSARAALRAYADHPATGSPAPAPAAPTDA</sequence>
<evidence type="ECO:0000313" key="4">
    <source>
        <dbReference type="EMBL" id="BDZ43618.1"/>
    </source>
</evidence>
<dbReference type="PIRSF" id="PIRSF016838">
    <property type="entry name" value="PafC"/>
    <property type="match status" value="1"/>
</dbReference>
<feature type="domain" description="PafC HTH" evidence="2">
    <location>
        <begin position="7"/>
        <end position="125"/>
    </location>
</feature>
<evidence type="ECO:0000259" key="1">
    <source>
        <dbReference type="Pfam" id="PF13280"/>
    </source>
</evidence>
<evidence type="ECO:0000313" key="5">
    <source>
        <dbReference type="Proteomes" id="UP001321475"/>
    </source>
</evidence>
<organism evidence="4 5">
    <name type="scientific">Paraoerskovia sediminicola</name>
    <dbReference type="NCBI Taxonomy" id="1138587"/>
    <lineage>
        <taxon>Bacteria</taxon>
        <taxon>Bacillati</taxon>
        <taxon>Actinomycetota</taxon>
        <taxon>Actinomycetes</taxon>
        <taxon>Micrococcales</taxon>
        <taxon>Cellulomonadaceae</taxon>
        <taxon>Paraoerskovia</taxon>
    </lineage>
</organism>
<reference evidence="5" key="1">
    <citation type="journal article" date="2019" name="Int. J. Syst. Evol. Microbiol.">
        <title>The Global Catalogue of Microorganisms (GCM) 10K type strain sequencing project: providing services to taxonomists for standard genome sequencing and annotation.</title>
        <authorList>
            <consortium name="The Broad Institute Genomics Platform"/>
            <consortium name="The Broad Institute Genome Sequencing Center for Infectious Disease"/>
            <person name="Wu L."/>
            <person name="Ma J."/>
        </authorList>
    </citation>
    <scope>NUCLEOTIDE SEQUENCE [LARGE SCALE GENOMIC DNA]</scope>
    <source>
        <strain evidence="5">NBRC 108565</strain>
    </source>
</reference>
<dbReference type="PANTHER" id="PTHR34580:SF1">
    <property type="entry name" value="PROTEIN PAFC"/>
    <property type="match status" value="1"/>
</dbReference>
<feature type="domain" description="WYL" evidence="1">
    <location>
        <begin position="147"/>
        <end position="213"/>
    </location>
</feature>
<dbReference type="Pfam" id="PF13280">
    <property type="entry name" value="WYL"/>
    <property type="match status" value="1"/>
</dbReference>
<protein>
    <submittedName>
        <fullName evidence="4">Protein pafC</fullName>
    </submittedName>
</protein>
<dbReference type="Pfam" id="PF19187">
    <property type="entry name" value="HTH_PafC"/>
    <property type="match status" value="1"/>
</dbReference>
<dbReference type="PANTHER" id="PTHR34580">
    <property type="match status" value="1"/>
</dbReference>
<gene>
    <name evidence="4" type="ORF">GCM10025865_29170</name>
</gene>
<dbReference type="EMBL" id="AP027729">
    <property type="protein sequence ID" value="BDZ43618.1"/>
    <property type="molecule type" value="Genomic_DNA"/>
</dbReference>
<proteinExistence type="predicted"/>
<feature type="domain" description="WCX" evidence="3">
    <location>
        <begin position="244"/>
        <end position="310"/>
    </location>
</feature>
<dbReference type="InterPro" id="IPR036390">
    <property type="entry name" value="WH_DNA-bd_sf"/>
</dbReference>
<dbReference type="InterPro" id="IPR028349">
    <property type="entry name" value="PafC-like"/>
</dbReference>
<dbReference type="PROSITE" id="PS52050">
    <property type="entry name" value="WYL"/>
    <property type="match status" value="1"/>
</dbReference>
<keyword evidence="5" id="KW-1185">Reference proteome</keyword>
<dbReference type="InterPro" id="IPR051534">
    <property type="entry name" value="CBASS_pafABC_assoc_protein"/>
</dbReference>
<dbReference type="Proteomes" id="UP001321475">
    <property type="component" value="Chromosome"/>
</dbReference>
<evidence type="ECO:0000259" key="3">
    <source>
        <dbReference type="Pfam" id="PF25583"/>
    </source>
</evidence>
<dbReference type="InterPro" id="IPR043839">
    <property type="entry name" value="PafC_HTH"/>
</dbReference>
<dbReference type="InterPro" id="IPR057727">
    <property type="entry name" value="WCX_dom"/>
</dbReference>
<dbReference type="InterPro" id="IPR026881">
    <property type="entry name" value="WYL_dom"/>
</dbReference>
<dbReference type="Pfam" id="PF25583">
    <property type="entry name" value="WCX"/>
    <property type="match status" value="1"/>
</dbReference>
<dbReference type="RefSeq" id="WP_286219524.1">
    <property type="nucleotide sequence ID" value="NZ_AP027729.1"/>
</dbReference>